<dbReference type="InParanoid" id="A0A2P5DAA4"/>
<accession>A0A2P5DAA4</accession>
<feature type="region of interest" description="Disordered" evidence="1">
    <location>
        <begin position="33"/>
        <end position="188"/>
    </location>
</feature>
<organism evidence="2 3">
    <name type="scientific">Trema orientale</name>
    <name type="common">Charcoal tree</name>
    <name type="synonym">Celtis orientalis</name>
    <dbReference type="NCBI Taxonomy" id="63057"/>
    <lineage>
        <taxon>Eukaryota</taxon>
        <taxon>Viridiplantae</taxon>
        <taxon>Streptophyta</taxon>
        <taxon>Embryophyta</taxon>
        <taxon>Tracheophyta</taxon>
        <taxon>Spermatophyta</taxon>
        <taxon>Magnoliopsida</taxon>
        <taxon>eudicotyledons</taxon>
        <taxon>Gunneridae</taxon>
        <taxon>Pentapetalae</taxon>
        <taxon>rosids</taxon>
        <taxon>fabids</taxon>
        <taxon>Rosales</taxon>
        <taxon>Cannabaceae</taxon>
        <taxon>Trema</taxon>
    </lineage>
</organism>
<feature type="compositionally biased region" description="Basic and acidic residues" evidence="1">
    <location>
        <begin position="103"/>
        <end position="114"/>
    </location>
</feature>
<sequence length="247" mass="27091">MASTLSANSHHPLHSKFPLPNFKCSDTHFRFPTKLPASAQNSPSPRQADEDQLDYATCSGSGASLQKQPPPVTAQEAKSKIFIRIRTKTKTSSSSDEVQVAAGDRDEAEPRAEEPSEEATAPPKTWNLRPRKPPVAGKDSNGGAGPLRTGAMPQKDVNTRNQTSGRPELSRSRVVVNEATRADQEKKKRKTLSITIPLSKYEIEEDFLAMTGSKPSRRTSKRSRTVKKQLDSLFPGLHLDSIGLDSY</sequence>
<evidence type="ECO:0000256" key="1">
    <source>
        <dbReference type="SAM" id="MobiDB-lite"/>
    </source>
</evidence>
<evidence type="ECO:0000313" key="2">
    <source>
        <dbReference type="EMBL" id="PON70218.1"/>
    </source>
</evidence>
<dbReference type="Pfam" id="PF07797">
    <property type="entry name" value="DUF1639"/>
    <property type="match status" value="1"/>
</dbReference>
<dbReference type="AlphaFoldDB" id="A0A2P5DAA4"/>
<dbReference type="OrthoDB" id="1165896at2759"/>
<feature type="region of interest" description="Disordered" evidence="1">
    <location>
        <begin position="1"/>
        <end position="20"/>
    </location>
</feature>
<protein>
    <submittedName>
        <fullName evidence="2">Uncharacterized protein</fullName>
    </submittedName>
</protein>
<dbReference type="PANTHER" id="PTHR33130">
    <property type="entry name" value="PUTATIVE (DUF1639)-RELATED"/>
    <property type="match status" value="1"/>
</dbReference>
<comment type="caution">
    <text evidence="2">The sequence shown here is derived from an EMBL/GenBank/DDBJ whole genome shotgun (WGS) entry which is preliminary data.</text>
</comment>
<proteinExistence type="predicted"/>
<gene>
    <name evidence="2" type="ORF">TorRG33x02_257680</name>
</gene>
<dbReference type="InterPro" id="IPR012438">
    <property type="entry name" value="DUF1639"/>
</dbReference>
<feature type="compositionally biased region" description="Polar residues" evidence="1">
    <location>
        <begin position="58"/>
        <end position="67"/>
    </location>
</feature>
<reference evidence="3" key="1">
    <citation type="submission" date="2016-06" db="EMBL/GenBank/DDBJ databases">
        <title>Parallel loss of symbiosis genes in relatives of nitrogen-fixing non-legume Parasponia.</title>
        <authorList>
            <person name="Van Velzen R."/>
            <person name="Holmer R."/>
            <person name="Bu F."/>
            <person name="Rutten L."/>
            <person name="Van Zeijl A."/>
            <person name="Liu W."/>
            <person name="Santuari L."/>
            <person name="Cao Q."/>
            <person name="Sharma T."/>
            <person name="Shen D."/>
            <person name="Roswanjaya Y."/>
            <person name="Wardhani T."/>
            <person name="Kalhor M.S."/>
            <person name="Jansen J."/>
            <person name="Van den Hoogen J."/>
            <person name="Gungor B."/>
            <person name="Hartog M."/>
            <person name="Hontelez J."/>
            <person name="Verver J."/>
            <person name="Yang W.-C."/>
            <person name="Schijlen E."/>
            <person name="Repin R."/>
            <person name="Schilthuizen M."/>
            <person name="Schranz E."/>
            <person name="Heidstra R."/>
            <person name="Miyata K."/>
            <person name="Fedorova E."/>
            <person name="Kohlen W."/>
            <person name="Bisseling T."/>
            <person name="Smit S."/>
            <person name="Geurts R."/>
        </authorList>
    </citation>
    <scope>NUCLEOTIDE SEQUENCE [LARGE SCALE GENOMIC DNA]</scope>
    <source>
        <strain evidence="3">cv. RG33-2</strain>
    </source>
</reference>
<name>A0A2P5DAA4_TREOI</name>
<dbReference type="STRING" id="63057.A0A2P5DAA4"/>
<dbReference type="PANTHER" id="PTHR33130:SF91">
    <property type="match status" value="1"/>
</dbReference>
<keyword evidence="3" id="KW-1185">Reference proteome</keyword>
<dbReference type="Proteomes" id="UP000237000">
    <property type="component" value="Unassembled WGS sequence"/>
</dbReference>
<evidence type="ECO:0000313" key="3">
    <source>
        <dbReference type="Proteomes" id="UP000237000"/>
    </source>
</evidence>
<dbReference type="EMBL" id="JXTC01000284">
    <property type="protein sequence ID" value="PON70218.1"/>
    <property type="molecule type" value="Genomic_DNA"/>
</dbReference>